<feature type="non-terminal residue" evidence="1">
    <location>
        <position position="1"/>
    </location>
</feature>
<dbReference type="Proteomes" id="UP000324897">
    <property type="component" value="Chromosome 2"/>
</dbReference>
<dbReference type="PANTHER" id="PTHR43977">
    <property type="entry name" value="STRUCTURAL MAINTENANCE OF CHROMOSOMES PROTEIN 3"/>
    <property type="match status" value="1"/>
</dbReference>
<evidence type="ECO:0000313" key="2">
    <source>
        <dbReference type="Proteomes" id="UP000324897"/>
    </source>
</evidence>
<gene>
    <name evidence="1" type="ORF">EJB05_29100</name>
</gene>
<sequence>MKIGLPFSTKTDVMNLLESAGFSRSNPYYVVQQGKIASLMLMKDSEQLELLKEIGGTHVYEDRPNSKKQIDLVSNYLEERLRELDEGKEEQMKYQQLDKQRRSTEYNILDHELNEASNELASVVAYGHIRWKSSPTFSLLKISMIGCLDNSEHWT</sequence>
<dbReference type="EMBL" id="RWGY01000013">
    <property type="protein sequence ID" value="TVU26548.1"/>
    <property type="molecule type" value="Genomic_DNA"/>
</dbReference>
<keyword evidence="2" id="KW-1185">Reference proteome</keyword>
<dbReference type="Gene3D" id="3.40.50.300">
    <property type="entry name" value="P-loop containing nucleotide triphosphate hydrolases"/>
    <property type="match status" value="1"/>
</dbReference>
<evidence type="ECO:0000313" key="1">
    <source>
        <dbReference type="EMBL" id="TVU26548.1"/>
    </source>
</evidence>
<dbReference type="OrthoDB" id="431497at2759"/>
<proteinExistence type="predicted"/>
<organism evidence="1 2">
    <name type="scientific">Eragrostis curvula</name>
    <name type="common">weeping love grass</name>
    <dbReference type="NCBI Taxonomy" id="38414"/>
    <lineage>
        <taxon>Eukaryota</taxon>
        <taxon>Viridiplantae</taxon>
        <taxon>Streptophyta</taxon>
        <taxon>Embryophyta</taxon>
        <taxon>Tracheophyta</taxon>
        <taxon>Spermatophyta</taxon>
        <taxon>Magnoliopsida</taxon>
        <taxon>Liliopsida</taxon>
        <taxon>Poales</taxon>
        <taxon>Poaceae</taxon>
        <taxon>PACMAD clade</taxon>
        <taxon>Chloridoideae</taxon>
        <taxon>Eragrostideae</taxon>
        <taxon>Eragrostidinae</taxon>
        <taxon>Eragrostis</taxon>
    </lineage>
</organism>
<dbReference type="SUPFAM" id="SSF52540">
    <property type="entry name" value="P-loop containing nucleoside triphosphate hydrolases"/>
    <property type="match status" value="1"/>
</dbReference>
<protein>
    <submittedName>
        <fullName evidence="1">Uncharacterized protein</fullName>
    </submittedName>
</protein>
<dbReference type="InterPro" id="IPR027417">
    <property type="entry name" value="P-loop_NTPase"/>
</dbReference>
<dbReference type="Gramene" id="TVU26548">
    <property type="protein sequence ID" value="TVU26548"/>
    <property type="gene ID" value="EJB05_29100"/>
</dbReference>
<reference evidence="1 2" key="1">
    <citation type="journal article" date="2019" name="Sci. Rep.">
        <title>A high-quality genome of Eragrostis curvula grass provides insights into Poaceae evolution and supports new strategies to enhance forage quality.</title>
        <authorList>
            <person name="Carballo J."/>
            <person name="Santos B.A.C.M."/>
            <person name="Zappacosta D."/>
            <person name="Garbus I."/>
            <person name="Selva J.P."/>
            <person name="Gallo C.A."/>
            <person name="Diaz A."/>
            <person name="Albertini E."/>
            <person name="Caccamo M."/>
            <person name="Echenique V."/>
        </authorList>
    </citation>
    <scope>NUCLEOTIDE SEQUENCE [LARGE SCALE GENOMIC DNA]</scope>
    <source>
        <strain evidence="2">cv. Victoria</strain>
        <tissue evidence="1">Leaf</tissue>
    </source>
</reference>
<comment type="caution">
    <text evidence="1">The sequence shown here is derived from an EMBL/GenBank/DDBJ whole genome shotgun (WGS) entry which is preliminary data.</text>
</comment>
<dbReference type="AlphaFoldDB" id="A0A5J9UTD0"/>
<name>A0A5J9UTD0_9POAL</name>
<accession>A0A5J9UTD0</accession>